<organism evidence="8 9">
    <name type="scientific">Rosistilla ulvae</name>
    <dbReference type="NCBI Taxonomy" id="1930277"/>
    <lineage>
        <taxon>Bacteria</taxon>
        <taxon>Pseudomonadati</taxon>
        <taxon>Planctomycetota</taxon>
        <taxon>Planctomycetia</taxon>
        <taxon>Pirellulales</taxon>
        <taxon>Pirellulaceae</taxon>
        <taxon>Rosistilla</taxon>
    </lineage>
</organism>
<protein>
    <recommendedName>
        <fullName evidence="2">Bis(5'-nucleosyl)-tetraphosphatase [asymmetrical]</fullName>
    </recommendedName>
    <alternativeName>
        <fullName evidence="5">Diadenosine 5',5'''-P1,P4-tetraphosphate asymmetrical hydrolase</fullName>
    </alternativeName>
</protein>
<evidence type="ECO:0000256" key="5">
    <source>
        <dbReference type="ARBA" id="ARBA00032644"/>
    </source>
</evidence>
<dbReference type="Gene3D" id="3.90.79.10">
    <property type="entry name" value="Nucleoside Triphosphate Pyrophosphohydrolase"/>
    <property type="match status" value="1"/>
</dbReference>
<accession>A0A517LUY1</accession>
<reference evidence="8 9" key="1">
    <citation type="submission" date="2019-02" db="EMBL/GenBank/DDBJ databases">
        <title>Deep-cultivation of Planctomycetes and their phenomic and genomic characterization uncovers novel biology.</title>
        <authorList>
            <person name="Wiegand S."/>
            <person name="Jogler M."/>
            <person name="Boedeker C."/>
            <person name="Pinto D."/>
            <person name="Vollmers J."/>
            <person name="Rivas-Marin E."/>
            <person name="Kohn T."/>
            <person name="Peeters S.H."/>
            <person name="Heuer A."/>
            <person name="Rast P."/>
            <person name="Oberbeckmann S."/>
            <person name="Bunk B."/>
            <person name="Jeske O."/>
            <person name="Meyerdierks A."/>
            <person name="Storesund J.E."/>
            <person name="Kallscheuer N."/>
            <person name="Luecker S."/>
            <person name="Lage O.M."/>
            <person name="Pohl T."/>
            <person name="Merkel B.J."/>
            <person name="Hornburger P."/>
            <person name="Mueller R.-W."/>
            <person name="Bruemmer F."/>
            <person name="Labrenz M."/>
            <person name="Spormann A.M."/>
            <person name="Op den Camp H."/>
            <person name="Overmann J."/>
            <person name="Amann R."/>
            <person name="Jetten M.S.M."/>
            <person name="Mascher T."/>
            <person name="Medema M.H."/>
            <person name="Devos D.P."/>
            <person name="Kaster A.-K."/>
            <person name="Ovreas L."/>
            <person name="Rohde M."/>
            <person name="Galperin M.Y."/>
            <person name="Jogler C."/>
        </authorList>
    </citation>
    <scope>NUCLEOTIDE SEQUENCE [LARGE SCALE GENOMIC DNA]</scope>
    <source>
        <strain evidence="8 9">EC9</strain>
    </source>
</reference>
<proteinExistence type="inferred from homology"/>
<evidence type="ECO:0000313" key="8">
    <source>
        <dbReference type="EMBL" id="QDS86431.1"/>
    </source>
</evidence>
<evidence type="ECO:0000256" key="1">
    <source>
        <dbReference type="ARBA" id="ARBA00005582"/>
    </source>
</evidence>
<evidence type="ECO:0000256" key="2">
    <source>
        <dbReference type="ARBA" id="ARBA00018911"/>
    </source>
</evidence>
<gene>
    <name evidence="8" type="ORF">EC9_05930</name>
</gene>
<dbReference type="InterPro" id="IPR051325">
    <property type="entry name" value="Nudix_hydrolase_domain"/>
</dbReference>
<dbReference type="InterPro" id="IPR003565">
    <property type="entry name" value="Tetra_PHTase"/>
</dbReference>
<dbReference type="OrthoDB" id="9816289at2"/>
<evidence type="ECO:0000256" key="3">
    <source>
        <dbReference type="ARBA" id="ARBA00022741"/>
    </source>
</evidence>
<dbReference type="GO" id="GO:0006754">
    <property type="term" value="P:ATP biosynthetic process"/>
    <property type="evidence" value="ECO:0007669"/>
    <property type="project" value="TreeGrafter"/>
</dbReference>
<dbReference type="InterPro" id="IPR015797">
    <property type="entry name" value="NUDIX_hydrolase-like_dom_sf"/>
</dbReference>
<dbReference type="InterPro" id="IPR020084">
    <property type="entry name" value="NUDIX_hydrolase_CS"/>
</dbReference>
<dbReference type="PRINTS" id="PR00502">
    <property type="entry name" value="NUDIXFAMILY"/>
</dbReference>
<evidence type="ECO:0000313" key="9">
    <source>
        <dbReference type="Proteomes" id="UP000319557"/>
    </source>
</evidence>
<dbReference type="RefSeq" id="WP_145342182.1">
    <property type="nucleotide sequence ID" value="NZ_CP036261.1"/>
</dbReference>
<name>A0A517LUY1_9BACT</name>
<dbReference type="PANTHER" id="PTHR21340">
    <property type="entry name" value="DIADENOSINE 5,5-P1,P4-TETRAPHOSPHATE PYROPHOSPHOHYDROLASE MUTT"/>
    <property type="match status" value="1"/>
</dbReference>
<dbReference type="GO" id="GO:0006167">
    <property type="term" value="P:AMP biosynthetic process"/>
    <property type="evidence" value="ECO:0007669"/>
    <property type="project" value="TreeGrafter"/>
</dbReference>
<dbReference type="PROSITE" id="PS51462">
    <property type="entry name" value="NUDIX"/>
    <property type="match status" value="1"/>
</dbReference>
<keyword evidence="3" id="KW-0547">Nucleotide-binding</keyword>
<dbReference type="Pfam" id="PF00293">
    <property type="entry name" value="NUDIX"/>
    <property type="match status" value="1"/>
</dbReference>
<dbReference type="PROSITE" id="PS00893">
    <property type="entry name" value="NUDIX_BOX"/>
    <property type="match status" value="1"/>
</dbReference>
<dbReference type="CDD" id="cd03428">
    <property type="entry name" value="NUDIX_Ap4A_Nudt2"/>
    <property type="match status" value="1"/>
</dbReference>
<dbReference type="SUPFAM" id="SSF55811">
    <property type="entry name" value="Nudix"/>
    <property type="match status" value="1"/>
</dbReference>
<evidence type="ECO:0000259" key="7">
    <source>
        <dbReference type="PROSITE" id="PS51462"/>
    </source>
</evidence>
<dbReference type="KEGG" id="ruv:EC9_05930"/>
<dbReference type="AlphaFoldDB" id="A0A517LUY1"/>
<feature type="domain" description="Nudix hydrolase" evidence="7">
    <location>
        <begin position="1"/>
        <end position="136"/>
    </location>
</feature>
<sequence>MIQAAGYLVFRNHPRRQFLLMRHADRWDLPKGHVDAGESILQTARRELLEETGIGPEDFTHAEDFCFQIQYRVTSRKSGKPKDKQVTIFLAQLKRDEIQIVPTEHPGFEWFDWSPPHQIQPATIDPLLAYAQTYFDRNRETAT</sequence>
<dbReference type="PANTHER" id="PTHR21340:SF0">
    <property type="entry name" value="BIS(5'-NUCLEOSYL)-TETRAPHOSPHATASE [ASYMMETRICAL]"/>
    <property type="match status" value="1"/>
</dbReference>
<dbReference type="GO" id="GO:0000166">
    <property type="term" value="F:nucleotide binding"/>
    <property type="evidence" value="ECO:0007669"/>
    <property type="project" value="UniProtKB-KW"/>
</dbReference>
<dbReference type="InterPro" id="IPR000086">
    <property type="entry name" value="NUDIX_hydrolase_dom"/>
</dbReference>
<keyword evidence="9" id="KW-1185">Reference proteome</keyword>
<keyword evidence="4 6" id="KW-0378">Hydrolase</keyword>
<evidence type="ECO:0000256" key="4">
    <source>
        <dbReference type="ARBA" id="ARBA00022801"/>
    </source>
</evidence>
<dbReference type="Proteomes" id="UP000319557">
    <property type="component" value="Chromosome"/>
</dbReference>
<dbReference type="EMBL" id="CP036261">
    <property type="protein sequence ID" value="QDS86431.1"/>
    <property type="molecule type" value="Genomic_DNA"/>
</dbReference>
<evidence type="ECO:0000256" key="6">
    <source>
        <dbReference type="RuleBase" id="RU003476"/>
    </source>
</evidence>
<dbReference type="InterPro" id="IPR020476">
    <property type="entry name" value="Nudix_hydrolase"/>
</dbReference>
<comment type="similarity">
    <text evidence="1 6">Belongs to the Nudix hydrolase family.</text>
</comment>
<dbReference type="GO" id="GO:0004081">
    <property type="term" value="F:bis(5'-nucleosyl)-tetraphosphatase (asymmetrical) activity"/>
    <property type="evidence" value="ECO:0007669"/>
    <property type="project" value="TreeGrafter"/>
</dbReference>